<evidence type="ECO:0000256" key="10">
    <source>
        <dbReference type="ARBA" id="ARBA00023242"/>
    </source>
</evidence>
<evidence type="ECO:0000256" key="7">
    <source>
        <dbReference type="ARBA" id="ARBA00023015"/>
    </source>
</evidence>
<keyword evidence="6" id="KW-0862">Zinc</keyword>
<feature type="region of interest" description="Disordered" evidence="12">
    <location>
        <begin position="786"/>
        <end position="814"/>
    </location>
</feature>
<keyword evidence="5" id="KW-0863">Zinc-finger</keyword>
<feature type="compositionally biased region" description="Low complexity" evidence="12">
    <location>
        <begin position="794"/>
        <end position="814"/>
    </location>
</feature>
<feature type="compositionally biased region" description="Acidic residues" evidence="12">
    <location>
        <begin position="357"/>
        <end position="373"/>
    </location>
</feature>
<evidence type="ECO:0000256" key="8">
    <source>
        <dbReference type="ARBA" id="ARBA00023125"/>
    </source>
</evidence>
<name>A0A3Q1APP5_AMPOC</name>
<comment type="similarity">
    <text evidence="2">Belongs to the MYT1 family.</text>
</comment>
<evidence type="ECO:0000313" key="14">
    <source>
        <dbReference type="Ensembl" id="ENSAOCP00000003375.2"/>
    </source>
</evidence>
<evidence type="ECO:0000256" key="5">
    <source>
        <dbReference type="ARBA" id="ARBA00022771"/>
    </source>
</evidence>
<proteinExistence type="inferred from homology"/>
<comment type="subcellular location">
    <subcellularLocation>
        <location evidence="1">Nucleus</location>
    </subcellularLocation>
</comment>
<feature type="region of interest" description="Disordered" evidence="12">
    <location>
        <begin position="274"/>
        <end position="550"/>
    </location>
</feature>
<feature type="compositionally biased region" description="Polar residues" evidence="12">
    <location>
        <begin position="191"/>
        <end position="200"/>
    </location>
</feature>
<dbReference type="GeneTree" id="ENSGT00940000156364"/>
<organism evidence="14 15">
    <name type="scientific">Amphiprion ocellaris</name>
    <name type="common">Clown anemonefish</name>
    <dbReference type="NCBI Taxonomy" id="80972"/>
    <lineage>
        <taxon>Eukaryota</taxon>
        <taxon>Metazoa</taxon>
        <taxon>Chordata</taxon>
        <taxon>Craniata</taxon>
        <taxon>Vertebrata</taxon>
        <taxon>Euteleostomi</taxon>
        <taxon>Actinopterygii</taxon>
        <taxon>Neopterygii</taxon>
        <taxon>Teleostei</taxon>
        <taxon>Neoteleostei</taxon>
        <taxon>Acanthomorphata</taxon>
        <taxon>Ovalentaria</taxon>
        <taxon>Pomacentridae</taxon>
        <taxon>Amphiprion</taxon>
    </lineage>
</organism>
<feature type="compositionally biased region" description="Basic and acidic residues" evidence="12">
    <location>
        <begin position="286"/>
        <end position="300"/>
    </location>
</feature>
<accession>A0A3Q1APP5</accession>
<reference evidence="14" key="3">
    <citation type="submission" date="2025-09" db="UniProtKB">
        <authorList>
            <consortium name="Ensembl"/>
        </authorList>
    </citation>
    <scope>IDENTIFICATION</scope>
</reference>
<feature type="compositionally biased region" description="Acidic residues" evidence="12">
    <location>
        <begin position="523"/>
        <end position="539"/>
    </location>
</feature>
<dbReference type="Pfam" id="PF08474">
    <property type="entry name" value="MYT1"/>
    <property type="match status" value="1"/>
</dbReference>
<feature type="compositionally biased region" description="Basic and acidic residues" evidence="12">
    <location>
        <begin position="325"/>
        <end position="356"/>
    </location>
</feature>
<evidence type="ECO:0000256" key="4">
    <source>
        <dbReference type="ARBA" id="ARBA00022737"/>
    </source>
</evidence>
<dbReference type="InterPro" id="IPR013681">
    <property type="entry name" value="Myelin_TF"/>
</dbReference>
<dbReference type="Ensembl" id="ENSAOCT00000009898.2">
    <property type="protein sequence ID" value="ENSAOCP00000003375.2"/>
    <property type="gene ID" value="ENSAOCG00000006647.2"/>
</dbReference>
<reference evidence="14 15" key="1">
    <citation type="submission" date="2022-01" db="EMBL/GenBank/DDBJ databases">
        <title>A chromosome-scale genome assembly of the false clownfish, Amphiprion ocellaris.</title>
        <authorList>
            <person name="Ryu T."/>
        </authorList>
    </citation>
    <scope>NUCLEOTIDE SEQUENCE [LARGE SCALE GENOMIC DNA]</scope>
</reference>
<protein>
    <recommendedName>
        <fullName evidence="13">Myelin transcription factor 1 domain-containing protein</fullName>
    </recommendedName>
</protein>
<dbReference type="GO" id="GO:0007399">
    <property type="term" value="P:nervous system development"/>
    <property type="evidence" value="ECO:0007669"/>
    <property type="project" value="UniProtKB-KW"/>
</dbReference>
<dbReference type="Gene3D" id="4.10.320.30">
    <property type="match status" value="7"/>
</dbReference>
<keyword evidence="9" id="KW-0804">Transcription</keyword>
<keyword evidence="8" id="KW-0238">DNA-binding</keyword>
<sequence length="1326" mass="147774">MKDCEFFEKENEFRGELVNQRWTRGERTSSRCQASQRLQSRRPIMMSVEGDDKRTRTRSKGIRVPIELVGQELSCPTPGCNGTGHISGRYSRHRSILGCPIARKRRLEEAEQEQEQEQESERPASKRKSHPLKLALDEGFSAESDASSEAEGEADKDGEKPEESKEVEEEEERDAGVEEEEEEEQEEVTEDLQQNGQTNGQDEETQQKEEEEETDQEEKFAADEEEECVIIEAAAAEEARSPSQSAKEVANSLLHLGRVSGNNAPSVAIQQAVAMETEEDVSAAAERGEEVKDEQEGRMDEGEEEEEEEAHRVQVLEESSVVQKEAADVEDERREEDANDHVSREYPTESVHCEEIKGDEDAEEEEEEEEEEGMPVQHMQDAPAEEEEEEEKDEEENTDHVLPVTDVPTAIRTITSTAAAQGTHIKTEDHRASPLEDYNSHTANPLENYNTNRASPLDKYDSHKPSSLQSYKASPPLSYGSHRASPLEDYFPIPRGENYKIHKASSSASPDIIEVRSDRSEEKDFDDMDGDDERDDEDSLSQRSTVTDESEMFDMTRGNLGLLEQAIALKAEQVKPAMPRELLRAPDIHHQRYFTMEDRPKHLDVIRKSYFSKESSRPEKREIKCPTPGCDGTGHVTGLYPHHRSLSGCPHKDRIPPEILAMHENVLKCPTPGCTGQGHVNSNRNTHRSLSGCPIAAAEKLSKSHDKQHLSQPGVEHLKGSPNDRVLRPMCFVKQLEVPQYGSYRPNMAPSTPRANLAKELEKYSKVSFDYASFDAQVFGKRTLAPKMPTSETSPKAFKTKPSFPKSSSPSLSLHGYGKSSALAYDYSHDAEAAHMAATAILNLSTRCWEKPENLSTKPQSKEMDIEVDENGTLDLSMKKPIKREGSLSGTSPGVRSPDPSSSSSSSLHHGGSSGMTSPNLLSYKQEEWEGPLDYTKPNRQREEELDEMEHTGQSYVSSDPEDCDMMQDCLEDRKYPGEVTTPNFKVKFQPKDAKKELLSCPTPGCDGSGHITGNYASHRSLSGCPLADKSLRSLMAAHTPELKCPTPGCDGSGHITGNYASHRSLSGCPRAKKSGIKTPTKDNQEDSELLKCPVPGCDSLGHISGKYATHRSAYGCPLAARRQKEGLLNGTPFNWKAFKTEGPTCPTPGCDGSGHANGSFLTHRSLSGCPRALYAKKKAKFPTEDYLSTKFRASDVLDNDEDIKQLNKEINDLNESNNEMEADMVNLQTQISSMEKNLKSIEHENKMIEEQNEALFMELSGLSRALIRSLANIRLPHMQEPITEQNFDSYVSTLTDMYTNKDCFQSPENKALLESINKAVKGIKV</sequence>
<feature type="region of interest" description="Disordered" evidence="12">
    <location>
        <begin position="108"/>
        <end position="228"/>
    </location>
</feature>
<dbReference type="Pfam" id="PF01530">
    <property type="entry name" value="zf-C2HC"/>
    <property type="match status" value="7"/>
</dbReference>
<evidence type="ECO:0000256" key="2">
    <source>
        <dbReference type="ARBA" id="ARBA00010194"/>
    </source>
</evidence>
<dbReference type="GO" id="GO:0008270">
    <property type="term" value="F:zinc ion binding"/>
    <property type="evidence" value="ECO:0007669"/>
    <property type="project" value="UniProtKB-KW"/>
</dbReference>
<evidence type="ECO:0000313" key="15">
    <source>
        <dbReference type="Proteomes" id="UP001501940"/>
    </source>
</evidence>
<feature type="compositionally biased region" description="Basic and acidic residues" evidence="12">
    <location>
        <begin position="513"/>
        <end position="522"/>
    </location>
</feature>
<feature type="compositionally biased region" description="Acidic residues" evidence="12">
    <location>
        <begin position="201"/>
        <end position="216"/>
    </location>
</feature>
<feature type="coiled-coil region" evidence="11">
    <location>
        <begin position="1197"/>
        <end position="1259"/>
    </location>
</feature>
<dbReference type="InterPro" id="IPR036060">
    <property type="entry name" value="Znf_C2H2C_sf"/>
</dbReference>
<evidence type="ECO:0000256" key="9">
    <source>
        <dbReference type="ARBA" id="ARBA00023163"/>
    </source>
</evidence>
<dbReference type="PANTHER" id="PTHR10816:SF10">
    <property type="entry name" value="MYELIN TRANSCRIPTION FACTOR 1"/>
    <property type="match status" value="1"/>
</dbReference>
<evidence type="ECO:0000256" key="3">
    <source>
        <dbReference type="ARBA" id="ARBA00022723"/>
    </source>
</evidence>
<feature type="region of interest" description="Disordered" evidence="12">
    <location>
        <begin position="853"/>
        <end position="963"/>
    </location>
</feature>
<feature type="compositionally biased region" description="Low complexity" evidence="12">
    <location>
        <begin position="892"/>
        <end position="918"/>
    </location>
</feature>
<keyword evidence="7" id="KW-0805">Transcription regulation</keyword>
<feature type="compositionally biased region" description="Basic and acidic residues" evidence="12">
    <location>
        <begin position="425"/>
        <end position="434"/>
    </location>
</feature>
<keyword evidence="4" id="KW-0677">Repeat</keyword>
<dbReference type="GO" id="GO:0003677">
    <property type="term" value="F:DNA binding"/>
    <property type="evidence" value="ECO:0007669"/>
    <property type="project" value="UniProtKB-KW"/>
</dbReference>
<evidence type="ECO:0000259" key="13">
    <source>
        <dbReference type="Pfam" id="PF08474"/>
    </source>
</evidence>
<dbReference type="GO" id="GO:0006355">
    <property type="term" value="P:regulation of DNA-templated transcription"/>
    <property type="evidence" value="ECO:0007669"/>
    <property type="project" value="InterPro"/>
</dbReference>
<keyword evidence="3" id="KW-0479">Metal-binding</keyword>
<reference evidence="14" key="2">
    <citation type="submission" date="2025-08" db="UniProtKB">
        <authorList>
            <consortium name="Ensembl"/>
        </authorList>
    </citation>
    <scope>IDENTIFICATION</scope>
</reference>
<dbReference type="FunFam" id="4.10.320.30:FF:000001">
    <property type="entry name" value="Myelin transcription factor 1-like, a"/>
    <property type="match status" value="7"/>
</dbReference>
<dbReference type="GO" id="GO:0030154">
    <property type="term" value="P:cell differentiation"/>
    <property type="evidence" value="ECO:0007669"/>
    <property type="project" value="UniProtKB-KW"/>
</dbReference>
<feature type="compositionally biased region" description="Acidic residues" evidence="12">
    <location>
        <begin position="165"/>
        <end position="190"/>
    </location>
</feature>
<feature type="compositionally biased region" description="Polar residues" evidence="12">
    <location>
        <begin position="440"/>
        <end position="454"/>
    </location>
</feature>
<evidence type="ECO:0000256" key="1">
    <source>
        <dbReference type="ARBA" id="ARBA00004123"/>
    </source>
</evidence>
<dbReference type="GO" id="GO:0005634">
    <property type="term" value="C:nucleus"/>
    <property type="evidence" value="ECO:0007669"/>
    <property type="project" value="UniProtKB-SubCell"/>
</dbReference>
<keyword evidence="15" id="KW-1185">Reference proteome</keyword>
<dbReference type="InterPro" id="IPR002515">
    <property type="entry name" value="Znf_C2H2C"/>
</dbReference>
<dbReference type="Proteomes" id="UP001501940">
    <property type="component" value="Chromosome 8"/>
</dbReference>
<feature type="compositionally biased region" description="Acidic residues" evidence="12">
    <location>
        <begin position="383"/>
        <end position="397"/>
    </location>
</feature>
<dbReference type="PROSITE" id="PS51802">
    <property type="entry name" value="ZF_CCHHC"/>
    <property type="match status" value="7"/>
</dbReference>
<keyword evidence="11" id="KW-0175">Coiled coil</keyword>
<evidence type="ECO:0000256" key="6">
    <source>
        <dbReference type="ARBA" id="ARBA00022833"/>
    </source>
</evidence>
<evidence type="ECO:0000256" key="11">
    <source>
        <dbReference type="SAM" id="Coils"/>
    </source>
</evidence>
<evidence type="ECO:0000256" key="12">
    <source>
        <dbReference type="SAM" id="MobiDB-lite"/>
    </source>
</evidence>
<dbReference type="SUPFAM" id="SSF103637">
    <property type="entry name" value="CCHHC domain"/>
    <property type="match status" value="7"/>
</dbReference>
<feature type="compositionally biased region" description="Low complexity" evidence="12">
    <location>
        <begin position="409"/>
        <end position="420"/>
    </location>
</feature>
<feature type="compositionally biased region" description="Basic and acidic residues" evidence="12">
    <location>
        <begin position="153"/>
        <end position="164"/>
    </location>
</feature>
<dbReference type="PANTHER" id="PTHR10816">
    <property type="entry name" value="MYELIN TRANSCRIPTION FACTOR 1-RELATED"/>
    <property type="match status" value="1"/>
</dbReference>
<keyword evidence="10" id="KW-0539">Nucleus</keyword>
<feature type="domain" description="Myelin transcription factor 1" evidence="13">
    <location>
        <begin position="744"/>
        <end position="992"/>
    </location>
</feature>